<reference evidence="1" key="1">
    <citation type="journal article" date="2011" name="Environ. Microbiol.">
        <title>Time-series analyses of Monterey Bay coastal microbial picoplankton using a 'genome proxy' microarray.</title>
        <authorList>
            <person name="Rich V.I."/>
            <person name="Pham V.D."/>
            <person name="Eppley J."/>
            <person name="Shi Y."/>
            <person name="DeLong E.F."/>
        </authorList>
    </citation>
    <scope>NUCLEOTIDE SEQUENCE</scope>
</reference>
<sequence length="51" mass="5650">MVITSSTRTTGRPASRVHPPWLAVARCLTRMSVARLPRAVMRQSRRASSAD</sequence>
<protein>
    <submittedName>
        <fullName evidence="1">Uncharacterized protein</fullName>
    </submittedName>
</protein>
<dbReference type="AlphaFoldDB" id="E0XS81"/>
<evidence type="ECO:0000313" key="1">
    <source>
        <dbReference type="EMBL" id="ADI17272.1"/>
    </source>
</evidence>
<organism evidence="1">
    <name type="scientific">uncultured alpha proteobacterium HF0070_17D04</name>
    <dbReference type="NCBI Taxonomy" id="710805"/>
    <lineage>
        <taxon>Bacteria</taxon>
        <taxon>Pseudomonadati</taxon>
        <taxon>Pseudomonadota</taxon>
        <taxon>Alphaproteobacteria</taxon>
        <taxon>environmental samples</taxon>
    </lineage>
</organism>
<name>E0XS81_9PROT</name>
<proteinExistence type="predicted"/>
<dbReference type="EMBL" id="GU474859">
    <property type="protein sequence ID" value="ADI17272.1"/>
    <property type="molecule type" value="Genomic_DNA"/>
</dbReference>
<accession>E0XS81</accession>